<evidence type="ECO:0000313" key="5">
    <source>
        <dbReference type="Proteomes" id="UP000533017"/>
    </source>
</evidence>
<dbReference type="InterPro" id="IPR000182">
    <property type="entry name" value="GNAT_dom"/>
</dbReference>
<reference evidence="3 4" key="1">
    <citation type="submission" date="2016-10" db="EMBL/GenBank/DDBJ databases">
        <authorList>
            <person name="de Groot N.N."/>
        </authorList>
    </citation>
    <scope>NUCLEOTIDE SEQUENCE [LARGE SCALE GENOMIC DNA]</scope>
    <source>
        <strain evidence="3 4">CPCC 202808</strain>
    </source>
</reference>
<dbReference type="PANTHER" id="PTHR43792:SF1">
    <property type="entry name" value="N-ACETYLTRANSFERASE DOMAIN-CONTAINING PROTEIN"/>
    <property type="match status" value="1"/>
</dbReference>
<sequence length="197" mass="22372">MDPVASTERLVLRRFEPSDADNLWTLYGDRAVMRHISLPTIPRSELDDHVLPELLAEYDECPGFGHWAAETRTDREFVGWFGLHPAVPTDDGLWTRGTPTDALAMVSLGYRLRQAAWGRGFATEGARALMRWAFADVGTAEIRATTMAVNTGSRNVLEKVGFEHIRTLHLDWPDPLDGNEHGDVVYRLRRRDWTTRT</sequence>
<dbReference type="PANTHER" id="PTHR43792">
    <property type="entry name" value="GNAT FAMILY, PUTATIVE (AFU_ORTHOLOGUE AFUA_3G00765)-RELATED-RELATED"/>
    <property type="match status" value="1"/>
</dbReference>
<dbReference type="EMBL" id="FOOI01000002">
    <property type="protein sequence ID" value="SFF85791.1"/>
    <property type="molecule type" value="Genomic_DNA"/>
</dbReference>
<dbReference type="Gene3D" id="3.40.630.30">
    <property type="match status" value="1"/>
</dbReference>
<keyword evidence="5" id="KW-1185">Reference proteome</keyword>
<protein>
    <submittedName>
        <fullName evidence="3">Protein N-acetyltransferase, RimJ/RimL family</fullName>
    </submittedName>
    <submittedName>
        <fullName evidence="2">RimJ/RimL family protein N-acetyltransferase</fullName>
    </submittedName>
</protein>
<dbReference type="RefSeq" id="WP_092881573.1">
    <property type="nucleotide sequence ID" value="NZ_FOOI01000002.1"/>
</dbReference>
<dbReference type="EMBL" id="JACBZA010000001">
    <property type="protein sequence ID" value="NYH81558.1"/>
    <property type="molecule type" value="Genomic_DNA"/>
</dbReference>
<dbReference type="InterPro" id="IPR051531">
    <property type="entry name" value="N-acetyltransferase"/>
</dbReference>
<evidence type="ECO:0000313" key="2">
    <source>
        <dbReference type="EMBL" id="NYH81558.1"/>
    </source>
</evidence>
<proteinExistence type="predicted"/>
<evidence type="ECO:0000259" key="1">
    <source>
        <dbReference type="PROSITE" id="PS51186"/>
    </source>
</evidence>
<dbReference type="AlphaFoldDB" id="A0A1I2M997"/>
<dbReference type="Proteomes" id="UP000199052">
    <property type="component" value="Unassembled WGS sequence"/>
</dbReference>
<accession>A0A1I2M997</accession>
<dbReference type="STRING" id="504797.SAMN05421678_102420"/>
<evidence type="ECO:0000313" key="3">
    <source>
        <dbReference type="EMBL" id="SFF85791.1"/>
    </source>
</evidence>
<feature type="domain" description="N-acetyltransferase" evidence="1">
    <location>
        <begin position="10"/>
        <end position="191"/>
    </location>
</feature>
<name>A0A1I2M997_9ACTN</name>
<dbReference type="InterPro" id="IPR016181">
    <property type="entry name" value="Acyl_CoA_acyltransferase"/>
</dbReference>
<evidence type="ECO:0000313" key="4">
    <source>
        <dbReference type="Proteomes" id="UP000199052"/>
    </source>
</evidence>
<dbReference type="Proteomes" id="UP000533017">
    <property type="component" value="Unassembled WGS sequence"/>
</dbReference>
<dbReference type="PROSITE" id="PS51186">
    <property type="entry name" value="GNAT"/>
    <property type="match status" value="1"/>
</dbReference>
<dbReference type="GO" id="GO:0016747">
    <property type="term" value="F:acyltransferase activity, transferring groups other than amino-acyl groups"/>
    <property type="evidence" value="ECO:0007669"/>
    <property type="project" value="InterPro"/>
</dbReference>
<keyword evidence="3" id="KW-0808">Transferase</keyword>
<dbReference type="Pfam" id="PF13302">
    <property type="entry name" value="Acetyltransf_3"/>
    <property type="match status" value="1"/>
</dbReference>
<dbReference type="SUPFAM" id="SSF55729">
    <property type="entry name" value="Acyl-CoA N-acyltransferases (Nat)"/>
    <property type="match status" value="1"/>
</dbReference>
<reference evidence="2 5" key="2">
    <citation type="submission" date="2020-07" db="EMBL/GenBank/DDBJ databases">
        <title>Sequencing the genomes of 1000 actinobacteria strains.</title>
        <authorList>
            <person name="Klenk H.-P."/>
        </authorList>
    </citation>
    <scope>NUCLEOTIDE SEQUENCE [LARGE SCALE GENOMIC DNA]</scope>
    <source>
        <strain evidence="2 5">DSM 45117</strain>
    </source>
</reference>
<dbReference type="OrthoDB" id="3533156at2"/>
<organism evidence="3 4">
    <name type="scientific">Actinopolymorpha cephalotaxi</name>
    <dbReference type="NCBI Taxonomy" id="504797"/>
    <lineage>
        <taxon>Bacteria</taxon>
        <taxon>Bacillati</taxon>
        <taxon>Actinomycetota</taxon>
        <taxon>Actinomycetes</taxon>
        <taxon>Propionibacteriales</taxon>
        <taxon>Actinopolymorphaceae</taxon>
        <taxon>Actinopolymorpha</taxon>
    </lineage>
</organism>
<gene>
    <name evidence="2" type="ORF">FHR37_000409</name>
    <name evidence="3" type="ORF">SAMN05421678_102420</name>
</gene>